<evidence type="ECO:0000313" key="2">
    <source>
        <dbReference type="EMBL" id="MBG6089720.1"/>
    </source>
</evidence>
<sequence>MADHTSLPADLPVPEDDGAAAHLPGTRMSHLELQDTGGATIHLGALGAGRTVMYIYPLTGRPGTDLPGGVRSVRRLPPAGAGRGPLRST</sequence>
<dbReference type="RefSeq" id="WP_197012284.1">
    <property type="nucleotide sequence ID" value="NZ_BAABES010000010.1"/>
</dbReference>
<evidence type="ECO:0000256" key="1">
    <source>
        <dbReference type="SAM" id="MobiDB-lite"/>
    </source>
</evidence>
<proteinExistence type="predicted"/>
<protein>
    <submittedName>
        <fullName evidence="2">Uncharacterized protein</fullName>
    </submittedName>
</protein>
<reference evidence="2" key="1">
    <citation type="submission" date="2020-11" db="EMBL/GenBank/DDBJ databases">
        <title>Sequencing the genomes of 1000 actinobacteria strains.</title>
        <authorList>
            <person name="Klenk H.-P."/>
        </authorList>
    </citation>
    <scope>NUCLEOTIDE SEQUENCE</scope>
    <source>
        <strain evidence="2">DSM 43175</strain>
    </source>
</reference>
<accession>A0A931GK04</accession>
<gene>
    <name evidence="2" type="ORF">IW256_003833</name>
</gene>
<organism evidence="2 3">
    <name type="scientific">Actinomadura viridis</name>
    <dbReference type="NCBI Taxonomy" id="58110"/>
    <lineage>
        <taxon>Bacteria</taxon>
        <taxon>Bacillati</taxon>
        <taxon>Actinomycetota</taxon>
        <taxon>Actinomycetes</taxon>
        <taxon>Streptosporangiales</taxon>
        <taxon>Thermomonosporaceae</taxon>
        <taxon>Actinomadura</taxon>
    </lineage>
</organism>
<dbReference type="AlphaFoldDB" id="A0A931GK04"/>
<comment type="caution">
    <text evidence="2">The sequence shown here is derived from an EMBL/GenBank/DDBJ whole genome shotgun (WGS) entry which is preliminary data.</text>
</comment>
<keyword evidence="3" id="KW-1185">Reference proteome</keyword>
<dbReference type="Proteomes" id="UP000614047">
    <property type="component" value="Unassembled WGS sequence"/>
</dbReference>
<dbReference type="EMBL" id="JADOUA010000001">
    <property type="protein sequence ID" value="MBG6089720.1"/>
    <property type="molecule type" value="Genomic_DNA"/>
</dbReference>
<feature type="region of interest" description="Disordered" evidence="1">
    <location>
        <begin position="1"/>
        <end position="23"/>
    </location>
</feature>
<name>A0A931GK04_9ACTN</name>
<evidence type="ECO:0000313" key="3">
    <source>
        <dbReference type="Proteomes" id="UP000614047"/>
    </source>
</evidence>
<feature type="region of interest" description="Disordered" evidence="1">
    <location>
        <begin position="62"/>
        <end position="89"/>
    </location>
</feature>